<name>M1I1A8_9CREN</name>
<dbReference type="GO" id="GO:0005737">
    <property type="term" value="C:cytoplasm"/>
    <property type="evidence" value="ECO:0007669"/>
    <property type="project" value="TreeGrafter"/>
</dbReference>
<evidence type="ECO:0000259" key="2">
    <source>
        <dbReference type="Pfam" id="PF13660"/>
    </source>
</evidence>
<dbReference type="KEGG" id="sacn:SacN8_00535"/>
<dbReference type="InterPro" id="IPR053656">
    <property type="entry name" value="Glycerate_kinase-1"/>
</dbReference>
<feature type="domain" description="MOFRL-associated" evidence="2">
    <location>
        <begin position="18"/>
        <end position="229"/>
    </location>
</feature>
<dbReference type="Pfam" id="PF05161">
    <property type="entry name" value="MOFRL"/>
    <property type="match status" value="1"/>
</dbReference>
<dbReference type="Gene3D" id="3.40.50.10180">
    <property type="entry name" value="Glycerate kinase, MOFRL-like N-terminal domain"/>
    <property type="match status" value="1"/>
</dbReference>
<evidence type="ECO:0000259" key="1">
    <source>
        <dbReference type="Pfam" id="PF05161"/>
    </source>
</evidence>
<dbReference type="Pfam" id="PF13660">
    <property type="entry name" value="DUF4147"/>
    <property type="match status" value="1"/>
</dbReference>
<dbReference type="SUPFAM" id="SSF82544">
    <property type="entry name" value="GckA/TtuD-like"/>
    <property type="match status" value="1"/>
</dbReference>
<dbReference type="PANTHER" id="PTHR12227">
    <property type="entry name" value="GLYCERATE KINASE"/>
    <property type="match status" value="1"/>
</dbReference>
<dbReference type="GO" id="GO:0008887">
    <property type="term" value="F:glycerate kinase activity"/>
    <property type="evidence" value="ECO:0007669"/>
    <property type="project" value="InterPro"/>
</dbReference>
<dbReference type="InterPro" id="IPR038614">
    <property type="entry name" value="GK_N_sf"/>
</dbReference>
<dbReference type="InterPro" id="IPR039760">
    <property type="entry name" value="MOFRL_protein"/>
</dbReference>
<dbReference type="InterPro" id="IPR025286">
    <property type="entry name" value="MOFRL_assoc_dom"/>
</dbReference>
<dbReference type="NCBIfam" id="NF041176">
    <property type="entry name" value="GlyK_Thmprot"/>
    <property type="match status" value="1"/>
</dbReference>
<dbReference type="Proteomes" id="UP000011281">
    <property type="component" value="Chromosome"/>
</dbReference>
<reference evidence="3 4" key="1">
    <citation type="journal article" date="2012" name="ISME J.">
        <title>Genomic evidence of rapid, global-scale gene flow in a Sulfolobus species.</title>
        <authorList>
            <person name="Mao D."/>
            <person name="Grogan D."/>
        </authorList>
    </citation>
    <scope>NUCLEOTIDE SEQUENCE [LARGE SCALE GENOMIC DNA]</scope>
    <source>
        <strain evidence="3 4">N8</strain>
    </source>
</reference>
<protein>
    <submittedName>
        <fullName evidence="3">MOFRL family protein</fullName>
    </submittedName>
</protein>
<dbReference type="AlphaFoldDB" id="M1I1A8"/>
<gene>
    <name evidence="3" type="ORF">SacN8_00535</name>
</gene>
<feature type="domain" description="MOFRL" evidence="1">
    <location>
        <begin position="301"/>
        <end position="398"/>
    </location>
</feature>
<dbReference type="PATRIC" id="fig|1028566.6.peg.106"/>
<dbReference type="InterPro" id="IPR007835">
    <property type="entry name" value="MOFRL"/>
</dbReference>
<proteinExistence type="predicted"/>
<dbReference type="PANTHER" id="PTHR12227:SF0">
    <property type="entry name" value="GLYCERATE KINASE"/>
    <property type="match status" value="1"/>
</dbReference>
<evidence type="ECO:0000313" key="4">
    <source>
        <dbReference type="Proteomes" id="UP000011281"/>
    </source>
</evidence>
<organism evidence="4">
    <name type="scientific">Sulfolobus acidocaldarius N8</name>
    <dbReference type="NCBI Taxonomy" id="1028566"/>
    <lineage>
        <taxon>Archaea</taxon>
        <taxon>Thermoproteota</taxon>
        <taxon>Thermoprotei</taxon>
        <taxon>Sulfolobales</taxon>
        <taxon>Sulfolobaceae</taxon>
        <taxon>Sulfolobus</taxon>
    </lineage>
</organism>
<dbReference type="HOGENOM" id="CLU_032279_1_1_2"/>
<accession>M1I1A8</accession>
<evidence type="ECO:0000313" key="3">
    <source>
        <dbReference type="EMBL" id="AGE70088.1"/>
    </source>
</evidence>
<dbReference type="Gene3D" id="3.40.1480.10">
    <property type="entry name" value="MOFRL domain"/>
    <property type="match status" value="1"/>
</dbReference>
<dbReference type="EMBL" id="CP002817">
    <property type="protein sequence ID" value="AGE70088.1"/>
    <property type="molecule type" value="Genomic_DNA"/>
</dbReference>
<sequence length="406" mass="44644">MKGYYSSILLLIVMETDIVKTILSYSDSYLALSRKVEVNGNKIRINGVDYEFQNPLLISIGKSSPKMAKFFVERLKVSRGLIVSPYQAKVDSLEVIVSSHPKITEKSLYAGSRIVDMLRREDYDIVIFLLSGGASALVEYSDVPLEVLKEINDKLVTSGLSIDEINTVRKHLSKIKGGWLAKYSKAPIVSLIISDVPSSDISFVGSGPTILDKTSVIDAERILAKIGLSSYNKYLVETPKDIKNTVNVKILDVEEVLVKLKNHLKNSLLLSSEVKGDAYSFGVNLAGIANTFARINRQENVILAGGEPDVKITSKAGKGGRNGEVCLGFLKYIRANAKLYAVATDGIDGNSEYAGCYVDHNVKIENIDYYVESHSSYEILEKTGNVIQTGFTGDNVNNIYVLHINN</sequence>
<dbReference type="InterPro" id="IPR037035">
    <property type="entry name" value="GK-like_C_sf"/>
</dbReference>